<evidence type="ECO:0000313" key="7">
    <source>
        <dbReference type="Proteomes" id="UP000621500"/>
    </source>
</evidence>
<keyword evidence="3" id="KW-0560">Oxidoreductase</keyword>
<dbReference type="InterPro" id="IPR050172">
    <property type="entry name" value="SsuD_RutA_monooxygenase"/>
</dbReference>
<organism evidence="6 7">
    <name type="scientific">Plantactinospora mayteni</name>
    <dbReference type="NCBI Taxonomy" id="566021"/>
    <lineage>
        <taxon>Bacteria</taxon>
        <taxon>Bacillati</taxon>
        <taxon>Actinomycetota</taxon>
        <taxon>Actinomycetes</taxon>
        <taxon>Micromonosporales</taxon>
        <taxon>Micromonosporaceae</taxon>
        <taxon>Plantactinospora</taxon>
    </lineage>
</organism>
<protein>
    <recommendedName>
        <fullName evidence="5">Luciferase-like domain-containing protein</fullName>
    </recommendedName>
</protein>
<proteinExistence type="predicted"/>
<dbReference type="Gene3D" id="3.20.20.30">
    <property type="entry name" value="Luciferase-like domain"/>
    <property type="match status" value="1"/>
</dbReference>
<evidence type="ECO:0000256" key="2">
    <source>
        <dbReference type="ARBA" id="ARBA00022643"/>
    </source>
</evidence>
<keyword evidence="4" id="KW-0503">Monooxygenase</keyword>
<keyword evidence="1" id="KW-0285">Flavoprotein</keyword>
<accession>A0ABQ4EJV2</accession>
<gene>
    <name evidence="6" type="ORF">Pma05_15530</name>
</gene>
<dbReference type="InterPro" id="IPR036661">
    <property type="entry name" value="Luciferase-like_sf"/>
</dbReference>
<evidence type="ECO:0000256" key="4">
    <source>
        <dbReference type="ARBA" id="ARBA00023033"/>
    </source>
</evidence>
<dbReference type="Proteomes" id="UP000621500">
    <property type="component" value="Unassembled WGS sequence"/>
</dbReference>
<dbReference type="InterPro" id="IPR011251">
    <property type="entry name" value="Luciferase-like_dom"/>
</dbReference>
<dbReference type="Pfam" id="PF00296">
    <property type="entry name" value="Bac_luciferase"/>
    <property type="match status" value="1"/>
</dbReference>
<evidence type="ECO:0000259" key="5">
    <source>
        <dbReference type="Pfam" id="PF00296"/>
    </source>
</evidence>
<dbReference type="SUPFAM" id="SSF51679">
    <property type="entry name" value="Bacterial luciferase-like"/>
    <property type="match status" value="1"/>
</dbReference>
<dbReference type="PANTHER" id="PTHR42847">
    <property type="entry name" value="ALKANESULFONATE MONOOXYGENASE"/>
    <property type="match status" value="1"/>
</dbReference>
<dbReference type="CDD" id="cd01097">
    <property type="entry name" value="Tetrahydromethanopterin_reductase"/>
    <property type="match status" value="1"/>
</dbReference>
<evidence type="ECO:0000256" key="1">
    <source>
        <dbReference type="ARBA" id="ARBA00022630"/>
    </source>
</evidence>
<dbReference type="PANTHER" id="PTHR42847:SF4">
    <property type="entry name" value="ALKANESULFONATE MONOOXYGENASE-RELATED"/>
    <property type="match status" value="1"/>
</dbReference>
<reference evidence="6 7" key="1">
    <citation type="submission" date="2021-01" db="EMBL/GenBank/DDBJ databases">
        <title>Whole genome shotgun sequence of Plantactinospora mayteni NBRC 109088.</title>
        <authorList>
            <person name="Komaki H."/>
            <person name="Tamura T."/>
        </authorList>
    </citation>
    <scope>NUCLEOTIDE SEQUENCE [LARGE SCALE GENOMIC DNA]</scope>
    <source>
        <strain evidence="6 7">NBRC 109088</strain>
    </source>
</reference>
<evidence type="ECO:0000256" key="3">
    <source>
        <dbReference type="ARBA" id="ARBA00023002"/>
    </source>
</evidence>
<feature type="domain" description="Luciferase-like" evidence="5">
    <location>
        <begin position="67"/>
        <end position="271"/>
    </location>
</feature>
<dbReference type="EMBL" id="BONX01000008">
    <property type="protein sequence ID" value="GIG94980.1"/>
    <property type="molecule type" value="Genomic_DNA"/>
</dbReference>
<keyword evidence="2" id="KW-0288">FMN</keyword>
<evidence type="ECO:0000313" key="6">
    <source>
        <dbReference type="EMBL" id="GIG94980.1"/>
    </source>
</evidence>
<comment type="caution">
    <text evidence="6">The sequence shown here is derived from an EMBL/GenBank/DDBJ whole genome shotgun (WGS) entry which is preliminary data.</text>
</comment>
<keyword evidence="7" id="KW-1185">Reference proteome</keyword>
<sequence length="337" mass="36336">MSAPAPVPGGRVSPGIGSVMLTGRAYAADQGCRGGYPTRRRRPGARLADMDQPVRFGLNVDPNVGGLAIAERIAAIADNSGIEYVGVQDHPYNDGFFDTFTVLTWLAGRTSRVHLFPNVANLPLRPPAMLAKQAASIDVISGGRFELGLGAGGFVDAIAGMGGPRRDRGTARAALVEAIDVIRASWAGEPYEYQGRHYTLEGLRPGPRPAHEIGLWLGVVGPKAVRLVGAKADGWSVSAPYVPPERVTELNAVIDEAARAAGRDPGRIVRLYNVMGLIGPEDRDPFHGPVRRWVETLTRLYTEQRMNTFVFWPSGDRERQSRIFAEEVVPAVRAALA</sequence>
<name>A0ABQ4EJV2_9ACTN</name>